<keyword evidence="1" id="KW-0812">Transmembrane</keyword>
<protein>
    <submittedName>
        <fullName evidence="2">Uncharacterized protein</fullName>
    </submittedName>
</protein>
<feature type="transmembrane region" description="Helical" evidence="1">
    <location>
        <begin position="79"/>
        <end position="103"/>
    </location>
</feature>
<dbReference type="RefSeq" id="WP_121084513.1">
    <property type="nucleotide sequence ID" value="NZ_RBZU01000002.1"/>
</dbReference>
<dbReference type="OrthoDB" id="9112604at2"/>
<dbReference type="AlphaFoldDB" id="A0A494Y5W9"/>
<sequence length="170" mass="18428">MAAQFVLWLFLNIGVPIFAPLFSLLSMSPVIGSRASHQMMCASIRDGQLFWVAIGLCAAGTFEVLTAECAPAGPGVLCAVFLVCYGIVGFGSIVALSAATVVGHFRRAMKRLMTPTRSPPMSLDQYRGLMALASIRSRGMFIRWSIRSATFSAVACVGFHSMQMVWSMFF</sequence>
<keyword evidence="3" id="KW-1185">Reference proteome</keyword>
<organism evidence="2 3">
    <name type="scientific">Pararobbsia silviterrae</name>
    <dbReference type="NCBI Taxonomy" id="1792498"/>
    <lineage>
        <taxon>Bacteria</taxon>
        <taxon>Pseudomonadati</taxon>
        <taxon>Pseudomonadota</taxon>
        <taxon>Betaproteobacteria</taxon>
        <taxon>Burkholderiales</taxon>
        <taxon>Burkholderiaceae</taxon>
        <taxon>Pararobbsia</taxon>
    </lineage>
</organism>
<feature type="transmembrane region" description="Helical" evidence="1">
    <location>
        <begin position="6"/>
        <end position="28"/>
    </location>
</feature>
<dbReference type="Proteomes" id="UP000270342">
    <property type="component" value="Unassembled WGS sequence"/>
</dbReference>
<dbReference type="EMBL" id="RBZU01000002">
    <property type="protein sequence ID" value="RKP57492.1"/>
    <property type="molecule type" value="Genomic_DNA"/>
</dbReference>
<proteinExistence type="predicted"/>
<gene>
    <name evidence="2" type="ORF">D7S86_05855</name>
</gene>
<accession>A0A494Y5W9</accession>
<feature type="transmembrane region" description="Helical" evidence="1">
    <location>
        <begin position="144"/>
        <end position="166"/>
    </location>
</feature>
<keyword evidence="1" id="KW-0472">Membrane</keyword>
<evidence type="ECO:0000313" key="2">
    <source>
        <dbReference type="EMBL" id="RKP57492.1"/>
    </source>
</evidence>
<evidence type="ECO:0000313" key="3">
    <source>
        <dbReference type="Proteomes" id="UP000270342"/>
    </source>
</evidence>
<keyword evidence="1" id="KW-1133">Transmembrane helix</keyword>
<evidence type="ECO:0000256" key="1">
    <source>
        <dbReference type="SAM" id="Phobius"/>
    </source>
</evidence>
<comment type="caution">
    <text evidence="2">The sequence shown here is derived from an EMBL/GenBank/DDBJ whole genome shotgun (WGS) entry which is preliminary data.</text>
</comment>
<name>A0A494Y5W9_9BURK</name>
<feature type="transmembrane region" description="Helical" evidence="1">
    <location>
        <begin position="49"/>
        <end position="67"/>
    </location>
</feature>
<reference evidence="2 3" key="1">
    <citation type="submission" date="2018-10" db="EMBL/GenBank/DDBJ databases">
        <title>Robbsia sp. DHC34, isolated from soil.</title>
        <authorList>
            <person name="Gao Z.-H."/>
            <person name="Qiu L.-H."/>
        </authorList>
    </citation>
    <scope>NUCLEOTIDE SEQUENCE [LARGE SCALE GENOMIC DNA]</scope>
    <source>
        <strain evidence="2 3">DHC34</strain>
    </source>
</reference>